<dbReference type="AlphaFoldDB" id="A0A1C7N1Z8"/>
<dbReference type="InterPro" id="IPR013320">
    <property type="entry name" value="ConA-like_dom_sf"/>
</dbReference>
<keyword evidence="4" id="KW-0732">Signal</keyword>
<evidence type="ECO:0000259" key="5">
    <source>
        <dbReference type="PROSITE" id="PS51762"/>
    </source>
</evidence>
<gene>
    <name evidence="6" type="ORF">A0J61_09250</name>
</gene>
<evidence type="ECO:0000256" key="2">
    <source>
        <dbReference type="ARBA" id="ARBA00022801"/>
    </source>
</evidence>
<evidence type="ECO:0000313" key="6">
    <source>
        <dbReference type="EMBL" id="OBZ82706.1"/>
    </source>
</evidence>
<dbReference type="PANTHER" id="PTHR10963">
    <property type="entry name" value="GLYCOSYL HYDROLASE-RELATED"/>
    <property type="match status" value="1"/>
</dbReference>
<dbReference type="CDD" id="cd02181">
    <property type="entry name" value="GH16_fungal_Lam16A_glucanase"/>
    <property type="match status" value="1"/>
</dbReference>
<comment type="similarity">
    <text evidence="1">Belongs to the glycosyl hydrolase 16 family.</text>
</comment>
<evidence type="ECO:0000256" key="1">
    <source>
        <dbReference type="ARBA" id="ARBA00006865"/>
    </source>
</evidence>
<dbReference type="GO" id="GO:0009251">
    <property type="term" value="P:glucan catabolic process"/>
    <property type="evidence" value="ECO:0007669"/>
    <property type="project" value="TreeGrafter"/>
</dbReference>
<dbReference type="Pfam" id="PF26113">
    <property type="entry name" value="GH16_XgeA"/>
    <property type="match status" value="1"/>
</dbReference>
<dbReference type="InterPro" id="IPR000757">
    <property type="entry name" value="Beta-glucanase-like"/>
</dbReference>
<feature type="chain" id="PRO_5008889437" evidence="4">
    <location>
        <begin position="22"/>
        <end position="314"/>
    </location>
</feature>
<dbReference type="InterPro" id="IPR050546">
    <property type="entry name" value="Glycosyl_Hydrlase_16"/>
</dbReference>
<dbReference type="PANTHER" id="PTHR10963:SF24">
    <property type="entry name" value="GLYCOSIDASE C21B10.07-RELATED"/>
    <property type="match status" value="1"/>
</dbReference>
<evidence type="ECO:0000256" key="4">
    <source>
        <dbReference type="SAM" id="SignalP"/>
    </source>
</evidence>
<keyword evidence="3 6" id="KW-0326">Glycosidase</keyword>
<reference evidence="6 7" key="1">
    <citation type="submission" date="2016-03" db="EMBL/GenBank/DDBJ databases">
        <title>Choanephora cucurbitarum.</title>
        <authorList>
            <person name="Min B."/>
            <person name="Park H."/>
            <person name="Park J.-H."/>
            <person name="Shin H.-D."/>
            <person name="Choi I.-G."/>
        </authorList>
    </citation>
    <scope>NUCLEOTIDE SEQUENCE [LARGE SCALE GENOMIC DNA]</scope>
    <source>
        <strain evidence="6 7">KUS-F28377</strain>
    </source>
</reference>
<dbReference type="InParanoid" id="A0A1C7N1Z8"/>
<organism evidence="6 7">
    <name type="scientific">Choanephora cucurbitarum</name>
    <dbReference type="NCBI Taxonomy" id="101091"/>
    <lineage>
        <taxon>Eukaryota</taxon>
        <taxon>Fungi</taxon>
        <taxon>Fungi incertae sedis</taxon>
        <taxon>Mucoromycota</taxon>
        <taxon>Mucoromycotina</taxon>
        <taxon>Mucoromycetes</taxon>
        <taxon>Mucorales</taxon>
        <taxon>Mucorineae</taxon>
        <taxon>Choanephoraceae</taxon>
        <taxon>Choanephoroideae</taxon>
        <taxon>Choanephora</taxon>
    </lineage>
</organism>
<protein>
    <submittedName>
        <fullName evidence="6">Putative glycosidase C21B10.07</fullName>
    </submittedName>
</protein>
<dbReference type="PROSITE" id="PS51762">
    <property type="entry name" value="GH16_2"/>
    <property type="match status" value="1"/>
</dbReference>
<dbReference type="OrthoDB" id="192832at2759"/>
<dbReference type="EMBL" id="LUGH01000807">
    <property type="protein sequence ID" value="OBZ82706.1"/>
    <property type="molecule type" value="Genomic_DNA"/>
</dbReference>
<keyword evidence="2" id="KW-0378">Hydrolase</keyword>
<name>A0A1C7N1Z8_9FUNG</name>
<dbReference type="GO" id="GO:0004553">
    <property type="term" value="F:hydrolase activity, hydrolyzing O-glycosyl compounds"/>
    <property type="evidence" value="ECO:0007669"/>
    <property type="project" value="InterPro"/>
</dbReference>
<keyword evidence="7" id="KW-1185">Reference proteome</keyword>
<sequence>MVMLKTTLITSFAALVCSVNAWTIKETLSGDNFFNGFDYFTGADPTHGFVQYVDRATAQAKGLISTKNGQVIIKADDTNITPNGRPSVRMTSHYTFTEGLVLFDLEHMPTGCGTWPAFWTLGQGNWPNQGEIDIIEGVHTDSVNQVTLHTTAGCTMAGVSRAQTGSVLTANCDVNAAGQGANVGCGVNAKASNTFGPGLNRARGGVYATRWTVANGIQTWFFPRGSIPADITREKPNPAAWGTPIASFPFGGNCPASHFKNHNVVINLTFCGDWAGNVYGNYNCPSNCVDHVANNPKAFSEAYWKINYLKIFGQ</sequence>
<comment type="caution">
    <text evidence="6">The sequence shown here is derived from an EMBL/GenBank/DDBJ whole genome shotgun (WGS) entry which is preliminary data.</text>
</comment>
<dbReference type="STRING" id="101091.A0A1C7N1Z8"/>
<dbReference type="FunFam" id="2.60.120.200:FF:000114">
    <property type="entry name" value="Probable endo-1,3(4)-beta-glucanase NFIA_089530"/>
    <property type="match status" value="1"/>
</dbReference>
<proteinExistence type="inferred from homology"/>
<dbReference type="Gene3D" id="2.60.120.200">
    <property type="match status" value="1"/>
</dbReference>
<dbReference type="Proteomes" id="UP000093000">
    <property type="component" value="Unassembled WGS sequence"/>
</dbReference>
<evidence type="ECO:0000256" key="3">
    <source>
        <dbReference type="ARBA" id="ARBA00023295"/>
    </source>
</evidence>
<feature type="signal peptide" evidence="4">
    <location>
        <begin position="1"/>
        <end position="21"/>
    </location>
</feature>
<accession>A0A1C7N1Z8</accession>
<feature type="domain" description="GH16" evidence="5">
    <location>
        <begin position="10"/>
        <end position="283"/>
    </location>
</feature>
<evidence type="ECO:0000313" key="7">
    <source>
        <dbReference type="Proteomes" id="UP000093000"/>
    </source>
</evidence>
<dbReference type="SUPFAM" id="SSF49899">
    <property type="entry name" value="Concanavalin A-like lectins/glucanases"/>
    <property type="match status" value="1"/>
</dbReference>